<organism evidence="1 2">
    <name type="scientific">Parasedimentitalea marina</name>
    <dbReference type="NCBI Taxonomy" id="2483033"/>
    <lineage>
        <taxon>Bacteria</taxon>
        <taxon>Pseudomonadati</taxon>
        <taxon>Pseudomonadota</taxon>
        <taxon>Alphaproteobacteria</taxon>
        <taxon>Rhodobacterales</taxon>
        <taxon>Paracoccaceae</taxon>
        <taxon>Parasedimentitalea</taxon>
    </lineage>
</organism>
<keyword evidence="2" id="KW-1185">Reference proteome</keyword>
<dbReference type="EMBL" id="CP033219">
    <property type="protein sequence ID" value="AZV77273.1"/>
    <property type="molecule type" value="Genomic_DNA"/>
</dbReference>
<dbReference type="OrthoDB" id="9814719at2"/>
<dbReference type="InterPro" id="IPR003374">
    <property type="entry name" value="ApbE-like_sf"/>
</dbReference>
<accession>A0A3T0MZS6</accession>
<dbReference type="KEGG" id="sedi:EBB79_04785"/>
<protein>
    <submittedName>
        <fullName evidence="1">UPF0280 family protein</fullName>
    </submittedName>
</protein>
<dbReference type="NCBIfam" id="NF003322">
    <property type="entry name" value="PRK04334.1-2"/>
    <property type="match status" value="1"/>
</dbReference>
<dbReference type="Proteomes" id="UP000283063">
    <property type="component" value="Chromosome"/>
</dbReference>
<evidence type="ECO:0000313" key="2">
    <source>
        <dbReference type="Proteomes" id="UP000283063"/>
    </source>
</evidence>
<gene>
    <name evidence="1" type="ORF">EBB79_04785</name>
</gene>
<dbReference type="InterPro" id="IPR007183">
    <property type="entry name" value="UPF0280"/>
</dbReference>
<dbReference type="AlphaFoldDB" id="A0A3T0MZS6"/>
<dbReference type="RefSeq" id="WP_127747828.1">
    <property type="nucleotide sequence ID" value="NZ_CP033219.1"/>
</dbReference>
<sequence length="285" mass="29648">MPALASLLPCGTRLHLQHGPIDLVIGADGDRDAGFAAAKARFATVLDELVAELPLLKSQLVALSPTPKGEIAQAMDRATRPLCDHFVTPMAAVAGAVADTVLVAMQAITPLQRIYVNNGGDIALHLAPGQHFDTAMMDHQGRDLGRIQLTHADRIGGIATSGRHGRSLSMGIADSVTVLASSAAQADAAATLIANAVDLPGHTAIHRRAADQVQSDSDLGARLVVTHCEALSTADIHTALQAGAHQALDMQHSGHIIAAALFLQGENRLIGRTGFTPSVRTQVNA</sequence>
<proteinExistence type="predicted"/>
<reference evidence="1 2" key="1">
    <citation type="submission" date="2018-10" db="EMBL/GenBank/DDBJ databases">
        <title>Parasedimentitalea marina sp. nov., a psychrophilic bacterium isolated from deep seawater of the New Britain Trench.</title>
        <authorList>
            <person name="Cao J."/>
        </authorList>
    </citation>
    <scope>NUCLEOTIDE SEQUENCE [LARGE SCALE GENOMIC DNA]</scope>
    <source>
        <strain evidence="1 2">W43</strain>
    </source>
</reference>
<evidence type="ECO:0000313" key="1">
    <source>
        <dbReference type="EMBL" id="AZV77273.1"/>
    </source>
</evidence>
<dbReference type="Gene3D" id="3.10.520.10">
    <property type="entry name" value="ApbE-like domains"/>
    <property type="match status" value="1"/>
</dbReference>
<dbReference type="SUPFAM" id="SSF143631">
    <property type="entry name" value="ApbE-like"/>
    <property type="match status" value="1"/>
</dbReference>
<name>A0A3T0MZS6_9RHOB</name>
<dbReference type="PIRSF" id="PIRSF006421">
    <property type="entry name" value="UCP006421"/>
    <property type="match status" value="1"/>
</dbReference>